<evidence type="ECO:0000256" key="1">
    <source>
        <dbReference type="ARBA" id="ARBA00004245"/>
    </source>
</evidence>
<name>A0A9D4RW12_DREPO</name>
<dbReference type="PANTHER" id="PTHR18861:SF0">
    <property type="entry name" value="BRUCHPILOT, ISOFORM J"/>
    <property type="match status" value="1"/>
</dbReference>
<keyword evidence="7" id="KW-0966">Cell projection</keyword>
<feature type="region of interest" description="Disordered" evidence="9">
    <location>
        <begin position="146"/>
        <end position="190"/>
    </location>
</feature>
<dbReference type="GO" id="GO:0098882">
    <property type="term" value="F:structural constituent of presynaptic active zone"/>
    <property type="evidence" value="ECO:0007669"/>
    <property type="project" value="TreeGrafter"/>
</dbReference>
<evidence type="ECO:0000256" key="4">
    <source>
        <dbReference type="ARBA" id="ARBA00023018"/>
    </source>
</evidence>
<reference evidence="10" key="2">
    <citation type="submission" date="2020-11" db="EMBL/GenBank/DDBJ databases">
        <authorList>
            <person name="McCartney M.A."/>
            <person name="Auch B."/>
            <person name="Kono T."/>
            <person name="Mallez S."/>
            <person name="Becker A."/>
            <person name="Gohl D.M."/>
            <person name="Silverstein K.A.T."/>
            <person name="Koren S."/>
            <person name="Bechman K.B."/>
            <person name="Herman A."/>
            <person name="Abrahante J.E."/>
            <person name="Garbe J."/>
        </authorList>
    </citation>
    <scope>NUCLEOTIDE SEQUENCE</scope>
    <source>
        <strain evidence="10">Duluth1</strain>
        <tissue evidence="10">Whole animal</tissue>
    </source>
</reference>
<dbReference type="PANTHER" id="PTHR18861">
    <property type="entry name" value="ELKS/RAB6-INTERACTING/CAST PROTEIN"/>
    <property type="match status" value="1"/>
</dbReference>
<keyword evidence="11" id="KW-1185">Reference proteome</keyword>
<evidence type="ECO:0000256" key="2">
    <source>
        <dbReference type="ARBA" id="ARBA00022490"/>
    </source>
</evidence>
<proteinExistence type="predicted"/>
<keyword evidence="2" id="KW-0963">Cytoplasm</keyword>
<dbReference type="EMBL" id="JAIWYP010000001">
    <property type="protein sequence ID" value="KAH3880918.1"/>
    <property type="molecule type" value="Genomic_DNA"/>
</dbReference>
<organism evidence="10 11">
    <name type="scientific">Dreissena polymorpha</name>
    <name type="common">Zebra mussel</name>
    <name type="synonym">Mytilus polymorpha</name>
    <dbReference type="NCBI Taxonomy" id="45954"/>
    <lineage>
        <taxon>Eukaryota</taxon>
        <taxon>Metazoa</taxon>
        <taxon>Spiralia</taxon>
        <taxon>Lophotrochozoa</taxon>
        <taxon>Mollusca</taxon>
        <taxon>Bivalvia</taxon>
        <taxon>Autobranchia</taxon>
        <taxon>Heteroconchia</taxon>
        <taxon>Euheterodonta</taxon>
        <taxon>Imparidentia</taxon>
        <taxon>Neoheterodontei</taxon>
        <taxon>Myida</taxon>
        <taxon>Dreissenoidea</taxon>
        <taxon>Dreissenidae</taxon>
        <taxon>Dreissena</taxon>
    </lineage>
</organism>
<gene>
    <name evidence="10" type="ORF">DPMN_004840</name>
</gene>
<keyword evidence="6" id="KW-0206">Cytoskeleton</keyword>
<evidence type="ECO:0000256" key="3">
    <source>
        <dbReference type="ARBA" id="ARBA00022553"/>
    </source>
</evidence>
<keyword evidence="3" id="KW-0597">Phosphoprotein</keyword>
<sequence length="190" mass="22216">MKEKQDRIEELEEALRESVKITAEREMLLMEQKMQIDASQNQIEELQSELEKSRNVTKEYTSKLASYVKQLDEKDSKLKRMNSERHKQMEEVFDMKQEALTSAISEKDANIALLEMTSTKKQRNMEEIDKLSREKDKLNIQLKELLMGNMIREPSRTPEPTRRADDKNTEQISPSSKDSSDQDTANTEQT</sequence>
<evidence type="ECO:0000256" key="6">
    <source>
        <dbReference type="ARBA" id="ARBA00023212"/>
    </source>
</evidence>
<dbReference type="GO" id="GO:0007274">
    <property type="term" value="P:neuromuscular synaptic transmission"/>
    <property type="evidence" value="ECO:0007669"/>
    <property type="project" value="TreeGrafter"/>
</dbReference>
<dbReference type="AlphaFoldDB" id="A0A9D4RW12"/>
<evidence type="ECO:0000313" key="11">
    <source>
        <dbReference type="Proteomes" id="UP000828390"/>
    </source>
</evidence>
<reference evidence="10" key="1">
    <citation type="journal article" date="2019" name="bioRxiv">
        <title>The Genome of the Zebra Mussel, Dreissena polymorpha: A Resource for Invasive Species Research.</title>
        <authorList>
            <person name="McCartney M.A."/>
            <person name="Auch B."/>
            <person name="Kono T."/>
            <person name="Mallez S."/>
            <person name="Zhang Y."/>
            <person name="Obille A."/>
            <person name="Becker A."/>
            <person name="Abrahante J.E."/>
            <person name="Garbe J."/>
            <person name="Badalamenti J.P."/>
            <person name="Herman A."/>
            <person name="Mangelson H."/>
            <person name="Liachko I."/>
            <person name="Sullivan S."/>
            <person name="Sone E.D."/>
            <person name="Koren S."/>
            <person name="Silverstein K.A.T."/>
            <person name="Beckman K.B."/>
            <person name="Gohl D.M."/>
        </authorList>
    </citation>
    <scope>NUCLEOTIDE SEQUENCE</scope>
    <source>
        <strain evidence="10">Duluth1</strain>
        <tissue evidence="10">Whole animal</tissue>
    </source>
</reference>
<dbReference type="GO" id="GO:0030424">
    <property type="term" value="C:axon"/>
    <property type="evidence" value="ECO:0007669"/>
    <property type="project" value="UniProtKB-SubCell"/>
</dbReference>
<dbReference type="Pfam" id="PF10174">
    <property type="entry name" value="Cast"/>
    <property type="match status" value="1"/>
</dbReference>
<evidence type="ECO:0000256" key="8">
    <source>
        <dbReference type="ARBA" id="ARBA00034106"/>
    </source>
</evidence>
<feature type="compositionally biased region" description="Basic and acidic residues" evidence="9">
    <location>
        <begin position="153"/>
        <end position="169"/>
    </location>
</feature>
<comment type="subcellular location">
    <subcellularLocation>
        <location evidence="1">Cytoplasm</location>
        <location evidence="1">Cytoskeleton</location>
    </subcellularLocation>
    <subcellularLocation>
        <location evidence="8">Presynapse</location>
    </subcellularLocation>
</comment>
<comment type="caution">
    <text evidence="10">The sequence shown here is derived from an EMBL/GenBank/DDBJ whole genome shotgun (WGS) entry which is preliminary data.</text>
</comment>
<keyword evidence="5" id="KW-0175">Coiled coil</keyword>
<dbReference type="InterPro" id="IPR019323">
    <property type="entry name" value="ELKS/CAST"/>
</dbReference>
<evidence type="ECO:0000313" key="10">
    <source>
        <dbReference type="EMBL" id="KAH3880918.1"/>
    </source>
</evidence>
<evidence type="ECO:0000256" key="9">
    <source>
        <dbReference type="SAM" id="MobiDB-lite"/>
    </source>
</evidence>
<evidence type="ECO:0000256" key="5">
    <source>
        <dbReference type="ARBA" id="ARBA00023054"/>
    </source>
</evidence>
<dbReference type="GO" id="GO:0048167">
    <property type="term" value="P:regulation of synaptic plasticity"/>
    <property type="evidence" value="ECO:0007669"/>
    <property type="project" value="TreeGrafter"/>
</dbReference>
<feature type="compositionally biased region" description="Polar residues" evidence="9">
    <location>
        <begin position="170"/>
        <end position="190"/>
    </location>
</feature>
<accession>A0A9D4RW12</accession>
<protein>
    <submittedName>
        <fullName evidence="10">Uncharacterized protein</fullName>
    </submittedName>
</protein>
<keyword evidence="4" id="KW-0770">Synapse</keyword>
<evidence type="ECO:0000256" key="7">
    <source>
        <dbReference type="ARBA" id="ARBA00023273"/>
    </source>
</evidence>
<dbReference type="Proteomes" id="UP000828390">
    <property type="component" value="Unassembled WGS sequence"/>
</dbReference>
<dbReference type="GO" id="GO:0048788">
    <property type="term" value="C:cytoskeleton of presynaptic active zone"/>
    <property type="evidence" value="ECO:0007669"/>
    <property type="project" value="TreeGrafter"/>
</dbReference>